<dbReference type="Proteomes" id="UP000505355">
    <property type="component" value="Chromosome"/>
</dbReference>
<accession>A0A7D4PU72</accession>
<protein>
    <recommendedName>
        <fullName evidence="3">Glycosyltransferase involved in cell wall biosynthesis</fullName>
    </recommendedName>
</protein>
<organism evidence="1 2">
    <name type="scientific">Mucilaginibacter mali</name>
    <dbReference type="NCBI Taxonomy" id="2740462"/>
    <lineage>
        <taxon>Bacteria</taxon>
        <taxon>Pseudomonadati</taxon>
        <taxon>Bacteroidota</taxon>
        <taxon>Sphingobacteriia</taxon>
        <taxon>Sphingobacteriales</taxon>
        <taxon>Sphingobacteriaceae</taxon>
        <taxon>Mucilaginibacter</taxon>
    </lineage>
</organism>
<evidence type="ECO:0000313" key="1">
    <source>
        <dbReference type="EMBL" id="QKJ30448.1"/>
    </source>
</evidence>
<gene>
    <name evidence="1" type="ORF">HQ865_12000</name>
</gene>
<dbReference type="EMBL" id="CP054139">
    <property type="protein sequence ID" value="QKJ30448.1"/>
    <property type="molecule type" value="Genomic_DNA"/>
</dbReference>
<dbReference type="Gene3D" id="3.40.50.2000">
    <property type="entry name" value="Glycogen Phosphorylase B"/>
    <property type="match status" value="1"/>
</dbReference>
<keyword evidence="2" id="KW-1185">Reference proteome</keyword>
<dbReference type="KEGG" id="mmab:HQ865_12000"/>
<proteinExistence type="predicted"/>
<dbReference type="SUPFAM" id="SSF53756">
    <property type="entry name" value="UDP-Glycosyltransferase/glycogen phosphorylase"/>
    <property type="match status" value="1"/>
</dbReference>
<reference evidence="1 2" key="1">
    <citation type="submission" date="2020-05" db="EMBL/GenBank/DDBJ databases">
        <title>Mucilaginibacter mali sp. nov.</title>
        <authorList>
            <person name="Kim H.S."/>
            <person name="Lee K.C."/>
            <person name="Suh M.K."/>
            <person name="Kim J.-S."/>
            <person name="Han K.-I."/>
            <person name="Eom M.K."/>
            <person name="Shin Y.K."/>
            <person name="Lee J.-S."/>
        </authorList>
    </citation>
    <scope>NUCLEOTIDE SEQUENCE [LARGE SCALE GENOMIC DNA]</scope>
    <source>
        <strain evidence="1 2">G2-14</strain>
    </source>
</reference>
<name>A0A7D4PU72_9SPHI</name>
<dbReference type="AlphaFoldDB" id="A0A7D4PU72"/>
<dbReference type="RefSeq" id="WP_173415123.1">
    <property type="nucleotide sequence ID" value="NZ_CP054139.1"/>
</dbReference>
<sequence>MKYKVLLVSAGQPSLNPRLVKEADTLADNGYDVTVIYAYWNAWGTQLDDDLIPSKKWTALRAGGDPIHRPGTYFLSRILFKLANAFTRITGLMSFAPAAISRSSIFLQYEAARHKADIYIGHNLGALPAVVKAAKKYGKPCGFDAEDFHRNEVTDDSRSLDARMKTAIEDKYIPQLNYLSVSSPLIGNVYQQLYPQIKQQVLLNAFPKNRFIKADETSTGILKLFWFSQTVGPNRGIEQIINALQYLKDNAFELHLLGDADATIRDAFTSRIHGAKSIVHFYPPIPPDDIFKFASQFDIGIASENHTPLNRDICLTNKIFTYVQAGLPVLASNTTAQLHFMQQYAVAGKTYNSNGIGSIAEALSYYQNNPEALIKDKRHNYVLGQSELNWDTEEQQFLSLVNQTI</sequence>
<evidence type="ECO:0000313" key="2">
    <source>
        <dbReference type="Proteomes" id="UP000505355"/>
    </source>
</evidence>
<evidence type="ECO:0008006" key="3">
    <source>
        <dbReference type="Google" id="ProtNLM"/>
    </source>
</evidence>